<sequence>MQNLNILWVLCITIASQHSFVDTAPVLQEIRAYFTKMLKF</sequence>
<dbReference type="AlphaFoldDB" id="A0A9P0M9V9"/>
<feature type="chain" id="PRO_5040160286" evidence="1">
    <location>
        <begin position="24"/>
        <end position="40"/>
    </location>
</feature>
<reference evidence="2" key="1">
    <citation type="submission" date="2022-03" db="EMBL/GenBank/DDBJ databases">
        <authorList>
            <person name="Sayadi A."/>
        </authorList>
    </citation>
    <scope>NUCLEOTIDE SEQUENCE</scope>
</reference>
<proteinExistence type="predicted"/>
<comment type="caution">
    <text evidence="2">The sequence shown here is derived from an EMBL/GenBank/DDBJ whole genome shotgun (WGS) entry which is preliminary data.</text>
</comment>
<gene>
    <name evidence="2" type="ORF">ACAOBT_LOCUS29831</name>
</gene>
<dbReference type="Proteomes" id="UP001152888">
    <property type="component" value="Unassembled WGS sequence"/>
</dbReference>
<evidence type="ECO:0000313" key="2">
    <source>
        <dbReference type="EMBL" id="CAH2007767.1"/>
    </source>
</evidence>
<accession>A0A9P0M9V9</accession>
<evidence type="ECO:0000256" key="1">
    <source>
        <dbReference type="SAM" id="SignalP"/>
    </source>
</evidence>
<keyword evidence="3" id="KW-1185">Reference proteome</keyword>
<feature type="signal peptide" evidence="1">
    <location>
        <begin position="1"/>
        <end position="23"/>
    </location>
</feature>
<dbReference type="EMBL" id="CAKOFQ010007765">
    <property type="protein sequence ID" value="CAH2007767.1"/>
    <property type="molecule type" value="Genomic_DNA"/>
</dbReference>
<evidence type="ECO:0000313" key="3">
    <source>
        <dbReference type="Proteomes" id="UP001152888"/>
    </source>
</evidence>
<name>A0A9P0M9V9_ACAOB</name>
<keyword evidence="1" id="KW-0732">Signal</keyword>
<protein>
    <submittedName>
        <fullName evidence="2">Uncharacterized protein</fullName>
    </submittedName>
</protein>
<organism evidence="2 3">
    <name type="scientific">Acanthoscelides obtectus</name>
    <name type="common">Bean weevil</name>
    <name type="synonym">Bruchus obtectus</name>
    <dbReference type="NCBI Taxonomy" id="200917"/>
    <lineage>
        <taxon>Eukaryota</taxon>
        <taxon>Metazoa</taxon>
        <taxon>Ecdysozoa</taxon>
        <taxon>Arthropoda</taxon>
        <taxon>Hexapoda</taxon>
        <taxon>Insecta</taxon>
        <taxon>Pterygota</taxon>
        <taxon>Neoptera</taxon>
        <taxon>Endopterygota</taxon>
        <taxon>Coleoptera</taxon>
        <taxon>Polyphaga</taxon>
        <taxon>Cucujiformia</taxon>
        <taxon>Chrysomeloidea</taxon>
        <taxon>Chrysomelidae</taxon>
        <taxon>Bruchinae</taxon>
        <taxon>Bruchini</taxon>
        <taxon>Acanthoscelides</taxon>
    </lineage>
</organism>